<comment type="subcellular location">
    <subcellularLocation>
        <location evidence="1">Cell membrane</location>
        <topology evidence="1">Multi-pass membrane protein</topology>
    </subcellularLocation>
</comment>
<sequence>MAVYRQVINHPLLARLSLNSFWLLAARVISQALAVLFTLAIARALGEAAFGRFAFISAIVFIGNVFSTYGLDTLIIREVALARAAGQKIGDLIHAALALQLLLALLYILIVWTVGARLAGGESGAALALRVAVLSLLPLAFSTIFSAVLRGHEKMAAYMAFSVITAAAAGLGAAILYWRGGSLVGAAWVVLLAQTSGAVAAYYLCRRAAPWLRLSRWPDRGMLVSAGRGGAMLAALMVLAVVYQRLGVILLSLLDGDTATGLYSAAAKVLEVLKMLPAAVFGALLPMMAAEQRSAMRRSYRQTVIVLIGLGVAVAALTALLARPIIAILFGAGFAAAVTPLRVMAASLPLTVLAFALSFHLVAHKQERIAAIATLLTLGVAAPTTAWLISRWSVTGAAVALPLCEAAQVAILTLLTLADRRRAIA</sequence>
<dbReference type="Proteomes" id="UP000215027">
    <property type="component" value="Chromosome I"/>
</dbReference>
<dbReference type="Pfam" id="PF01943">
    <property type="entry name" value="Polysacc_synt"/>
    <property type="match status" value="1"/>
</dbReference>
<feature type="transmembrane region" description="Helical" evidence="6">
    <location>
        <begin position="304"/>
        <end position="337"/>
    </location>
</feature>
<feature type="transmembrane region" description="Helical" evidence="6">
    <location>
        <begin position="226"/>
        <end position="243"/>
    </location>
</feature>
<keyword evidence="5 6" id="KW-0472">Membrane</keyword>
<keyword evidence="3 6" id="KW-0812">Transmembrane</keyword>
<dbReference type="OrthoDB" id="5240734at2"/>
<keyword evidence="8" id="KW-1185">Reference proteome</keyword>
<dbReference type="AlphaFoldDB" id="A0A160SXK0"/>
<evidence type="ECO:0000256" key="4">
    <source>
        <dbReference type="ARBA" id="ARBA00022989"/>
    </source>
</evidence>
<feature type="transmembrane region" description="Helical" evidence="6">
    <location>
        <begin position="21"/>
        <end position="41"/>
    </location>
</feature>
<feature type="transmembrane region" description="Helical" evidence="6">
    <location>
        <begin position="156"/>
        <end position="178"/>
    </location>
</feature>
<evidence type="ECO:0000256" key="3">
    <source>
        <dbReference type="ARBA" id="ARBA00022692"/>
    </source>
</evidence>
<feature type="transmembrane region" description="Helical" evidence="6">
    <location>
        <begin position="369"/>
        <end position="389"/>
    </location>
</feature>
<dbReference type="CDD" id="cd13128">
    <property type="entry name" value="MATE_Wzx_like"/>
    <property type="match status" value="1"/>
</dbReference>
<dbReference type="GO" id="GO:0005886">
    <property type="term" value="C:plasma membrane"/>
    <property type="evidence" value="ECO:0007669"/>
    <property type="project" value="UniProtKB-SubCell"/>
</dbReference>
<keyword evidence="2" id="KW-1003">Cell membrane</keyword>
<protein>
    <recommendedName>
        <fullName evidence="9">Polysaccharide biosynthesis protein</fullName>
    </recommendedName>
</protein>
<feature type="transmembrane region" description="Helical" evidence="6">
    <location>
        <begin position="343"/>
        <end position="362"/>
    </location>
</feature>
<evidence type="ECO:0000256" key="1">
    <source>
        <dbReference type="ARBA" id="ARBA00004651"/>
    </source>
</evidence>
<keyword evidence="4 6" id="KW-1133">Transmembrane helix</keyword>
<reference evidence="7" key="1">
    <citation type="submission" date="2016-01" db="EMBL/GenBank/DDBJ databases">
        <authorList>
            <person name="Mcilroy J.S."/>
            <person name="Karst M S."/>
            <person name="Albertsen M."/>
        </authorList>
    </citation>
    <scope>NUCLEOTIDE SEQUENCE</scope>
    <source>
        <strain evidence="7">Cfx-K</strain>
    </source>
</reference>
<feature type="transmembrane region" description="Helical" evidence="6">
    <location>
        <begin position="184"/>
        <end position="205"/>
    </location>
</feature>
<evidence type="ECO:0000313" key="7">
    <source>
        <dbReference type="EMBL" id="CUS02051.2"/>
    </source>
</evidence>
<dbReference type="RefSeq" id="WP_095041711.1">
    <property type="nucleotide sequence ID" value="NZ_LN890655.1"/>
</dbReference>
<organism evidence="7 8">
    <name type="scientific">Candidatus Promineifilum breve</name>
    <dbReference type="NCBI Taxonomy" id="1806508"/>
    <lineage>
        <taxon>Bacteria</taxon>
        <taxon>Bacillati</taxon>
        <taxon>Chloroflexota</taxon>
        <taxon>Ardenticatenia</taxon>
        <taxon>Candidatus Promineifilales</taxon>
        <taxon>Candidatus Promineifilaceae</taxon>
        <taxon>Candidatus Promineifilum</taxon>
    </lineage>
</organism>
<feature type="transmembrane region" description="Helical" evidence="6">
    <location>
        <begin position="395"/>
        <end position="418"/>
    </location>
</feature>
<dbReference type="PANTHER" id="PTHR30250">
    <property type="entry name" value="PST FAMILY PREDICTED COLANIC ACID TRANSPORTER"/>
    <property type="match status" value="1"/>
</dbReference>
<evidence type="ECO:0008006" key="9">
    <source>
        <dbReference type="Google" id="ProtNLM"/>
    </source>
</evidence>
<dbReference type="PANTHER" id="PTHR30250:SF11">
    <property type="entry name" value="O-ANTIGEN TRANSPORTER-RELATED"/>
    <property type="match status" value="1"/>
</dbReference>
<feature type="transmembrane region" description="Helical" evidence="6">
    <location>
        <begin position="263"/>
        <end position="284"/>
    </location>
</feature>
<evidence type="ECO:0000313" key="8">
    <source>
        <dbReference type="Proteomes" id="UP000215027"/>
    </source>
</evidence>
<dbReference type="InterPro" id="IPR002797">
    <property type="entry name" value="Polysacc_synth"/>
</dbReference>
<dbReference type="EMBL" id="LN890655">
    <property type="protein sequence ID" value="CUS02051.2"/>
    <property type="molecule type" value="Genomic_DNA"/>
</dbReference>
<feature type="transmembrane region" description="Helical" evidence="6">
    <location>
        <begin position="53"/>
        <end position="71"/>
    </location>
</feature>
<feature type="transmembrane region" description="Helical" evidence="6">
    <location>
        <begin position="127"/>
        <end position="149"/>
    </location>
</feature>
<dbReference type="InterPro" id="IPR050833">
    <property type="entry name" value="Poly_Biosynth_Transport"/>
</dbReference>
<feature type="transmembrane region" description="Helical" evidence="6">
    <location>
        <begin position="92"/>
        <end position="115"/>
    </location>
</feature>
<evidence type="ECO:0000256" key="5">
    <source>
        <dbReference type="ARBA" id="ARBA00023136"/>
    </source>
</evidence>
<proteinExistence type="predicted"/>
<dbReference type="KEGG" id="pbf:CFX0092_A0170"/>
<gene>
    <name evidence="7" type="ORF">CFX0092_A0170</name>
</gene>
<accession>A0A160SXK0</accession>
<evidence type="ECO:0000256" key="2">
    <source>
        <dbReference type="ARBA" id="ARBA00022475"/>
    </source>
</evidence>
<evidence type="ECO:0000256" key="6">
    <source>
        <dbReference type="SAM" id="Phobius"/>
    </source>
</evidence>
<name>A0A160SXK0_9CHLR</name>